<evidence type="ECO:0000313" key="9">
    <source>
        <dbReference type="Proteomes" id="UP000249557"/>
    </source>
</evidence>
<organism evidence="8 9">
    <name type="scientific">Micavibrio aeruginosavorus</name>
    <dbReference type="NCBI Taxonomy" id="349221"/>
    <lineage>
        <taxon>Bacteria</taxon>
        <taxon>Pseudomonadati</taxon>
        <taxon>Bdellovibrionota</taxon>
        <taxon>Bdellovibrionia</taxon>
        <taxon>Bdellovibrionales</taxon>
        <taxon>Pseudobdellovibrionaceae</taxon>
        <taxon>Micavibrio</taxon>
    </lineage>
</organism>
<dbReference type="InterPro" id="IPR052031">
    <property type="entry name" value="Membrane_Transporter-Flippase"/>
</dbReference>
<feature type="transmembrane region" description="Helical" evidence="7">
    <location>
        <begin position="198"/>
        <end position="218"/>
    </location>
</feature>
<name>A0A2W5A2I1_9BACT</name>
<comment type="caution">
    <text evidence="8">The sequence shown here is derived from an EMBL/GenBank/DDBJ whole genome shotgun (WGS) entry which is preliminary data.</text>
</comment>
<dbReference type="AlphaFoldDB" id="A0A2W5A2I1"/>
<feature type="transmembrane region" description="Helical" evidence="7">
    <location>
        <begin position="418"/>
        <end position="438"/>
    </location>
</feature>
<protein>
    <submittedName>
        <fullName evidence="8">MATE family efflux transporter</fullName>
    </submittedName>
</protein>
<feature type="transmembrane region" description="Helical" evidence="7">
    <location>
        <begin position="243"/>
        <end position="268"/>
    </location>
</feature>
<keyword evidence="2" id="KW-0813">Transport</keyword>
<dbReference type="PIRSF" id="PIRSF006603">
    <property type="entry name" value="DinF"/>
    <property type="match status" value="1"/>
</dbReference>
<feature type="transmembrane region" description="Helical" evidence="7">
    <location>
        <begin position="57"/>
        <end position="81"/>
    </location>
</feature>
<sequence length="455" mass="48612">MSNSRVDLKTGNIRSHLIRLTIPMIWGIAAMVSFQLVDTYYVSLLGTRELAAMSFTFPVTFFVFSLIMGFGVAMSSVVSRLIGEGLEQDVKRVTTHGMILVFGFGLILAVIGYTLRDTIFAAMGADAEMRPLIHDYMTIWFFGVPFMATPFVGNSAIRAAGSTFAPAVIMVSVALFNAALAPLLVFGMLGLPRLELQGAAIATVLANIVAMVAGLYILGAKKKMLLPLSAMHMHAFGNSAKRLLFIGLPVGLTAGIGPFVNTIIIGLLAGYGAESVAAFGVATRVEAFSFILLMALAVGMSPIIGQNFGAKDFTRVNRTIRDAIGFSVLWSIGTAVLLIALAEPIAKLFSDDPIVVYYTKMYFLIVPASYLFSNLVNGWGSAFNAMGKPQMSVIMTVVKMLLLLIPGVIIGAKLGGVMGIFTALAIVNVVTGLGFHVWSRRVCAKLESNLALKTP</sequence>
<feature type="transmembrane region" description="Helical" evidence="7">
    <location>
        <begin position="393"/>
        <end position="412"/>
    </location>
</feature>
<feature type="transmembrane region" description="Helical" evidence="7">
    <location>
        <begin position="288"/>
        <end position="310"/>
    </location>
</feature>
<dbReference type="NCBIfam" id="TIGR00797">
    <property type="entry name" value="matE"/>
    <property type="match status" value="1"/>
</dbReference>
<accession>A0A2W5A2I1</accession>
<dbReference type="Pfam" id="PF01554">
    <property type="entry name" value="MatE"/>
    <property type="match status" value="2"/>
</dbReference>
<keyword evidence="3" id="KW-1003">Cell membrane</keyword>
<feature type="transmembrane region" description="Helical" evidence="7">
    <location>
        <begin position="133"/>
        <end position="152"/>
    </location>
</feature>
<feature type="transmembrane region" description="Helical" evidence="7">
    <location>
        <begin position="354"/>
        <end position="372"/>
    </location>
</feature>
<keyword evidence="6 7" id="KW-0472">Membrane</keyword>
<keyword evidence="4 7" id="KW-0812">Transmembrane</keyword>
<evidence type="ECO:0000256" key="1">
    <source>
        <dbReference type="ARBA" id="ARBA00004651"/>
    </source>
</evidence>
<feature type="transmembrane region" description="Helical" evidence="7">
    <location>
        <begin position="164"/>
        <end position="186"/>
    </location>
</feature>
<dbReference type="GO" id="GO:0015297">
    <property type="term" value="F:antiporter activity"/>
    <property type="evidence" value="ECO:0007669"/>
    <property type="project" value="InterPro"/>
</dbReference>
<reference evidence="8 9" key="1">
    <citation type="submission" date="2017-08" db="EMBL/GenBank/DDBJ databases">
        <title>Infants hospitalized years apart are colonized by the same room-sourced microbial strains.</title>
        <authorList>
            <person name="Brooks B."/>
            <person name="Olm M.R."/>
            <person name="Firek B.A."/>
            <person name="Baker R."/>
            <person name="Thomas B.C."/>
            <person name="Morowitz M.J."/>
            <person name="Banfield J.F."/>
        </authorList>
    </citation>
    <scope>NUCLEOTIDE SEQUENCE [LARGE SCALE GENOMIC DNA]</scope>
    <source>
        <strain evidence="8">S2_018_000_R2_104</strain>
    </source>
</reference>
<dbReference type="EMBL" id="QFNK01000008">
    <property type="protein sequence ID" value="PZO88774.1"/>
    <property type="molecule type" value="Genomic_DNA"/>
</dbReference>
<dbReference type="PANTHER" id="PTHR43549:SF3">
    <property type="entry name" value="MULTIDRUG RESISTANCE PROTEIN YPNP-RELATED"/>
    <property type="match status" value="1"/>
</dbReference>
<evidence type="ECO:0000256" key="3">
    <source>
        <dbReference type="ARBA" id="ARBA00022475"/>
    </source>
</evidence>
<evidence type="ECO:0000256" key="4">
    <source>
        <dbReference type="ARBA" id="ARBA00022692"/>
    </source>
</evidence>
<evidence type="ECO:0000256" key="5">
    <source>
        <dbReference type="ARBA" id="ARBA00022989"/>
    </source>
</evidence>
<dbReference type="InterPro" id="IPR002528">
    <property type="entry name" value="MATE_fam"/>
</dbReference>
<dbReference type="GO" id="GO:0042910">
    <property type="term" value="F:xenobiotic transmembrane transporter activity"/>
    <property type="evidence" value="ECO:0007669"/>
    <property type="project" value="InterPro"/>
</dbReference>
<evidence type="ECO:0000256" key="2">
    <source>
        <dbReference type="ARBA" id="ARBA00022448"/>
    </source>
</evidence>
<evidence type="ECO:0000313" key="8">
    <source>
        <dbReference type="EMBL" id="PZO88774.1"/>
    </source>
</evidence>
<feature type="transmembrane region" description="Helical" evidence="7">
    <location>
        <begin position="322"/>
        <end position="342"/>
    </location>
</feature>
<keyword evidence="5 7" id="KW-1133">Transmembrane helix</keyword>
<gene>
    <name evidence="8" type="ORF">DI626_01010</name>
</gene>
<dbReference type="PANTHER" id="PTHR43549">
    <property type="entry name" value="MULTIDRUG RESISTANCE PROTEIN YPNP-RELATED"/>
    <property type="match status" value="1"/>
</dbReference>
<feature type="transmembrane region" description="Helical" evidence="7">
    <location>
        <begin position="20"/>
        <end position="37"/>
    </location>
</feature>
<evidence type="ECO:0000256" key="7">
    <source>
        <dbReference type="SAM" id="Phobius"/>
    </source>
</evidence>
<evidence type="ECO:0000256" key="6">
    <source>
        <dbReference type="ARBA" id="ARBA00023136"/>
    </source>
</evidence>
<dbReference type="InterPro" id="IPR048279">
    <property type="entry name" value="MdtK-like"/>
</dbReference>
<dbReference type="GO" id="GO:0005886">
    <property type="term" value="C:plasma membrane"/>
    <property type="evidence" value="ECO:0007669"/>
    <property type="project" value="UniProtKB-SubCell"/>
</dbReference>
<proteinExistence type="predicted"/>
<feature type="transmembrane region" description="Helical" evidence="7">
    <location>
        <begin position="93"/>
        <end position="113"/>
    </location>
</feature>
<comment type="subcellular location">
    <subcellularLocation>
        <location evidence="1">Cell membrane</location>
        <topology evidence="1">Multi-pass membrane protein</topology>
    </subcellularLocation>
</comment>
<dbReference type="Proteomes" id="UP000249557">
    <property type="component" value="Unassembled WGS sequence"/>
</dbReference>